<dbReference type="Gene3D" id="3.30.70.270">
    <property type="match status" value="1"/>
</dbReference>
<gene>
    <name evidence="7" type="ORF">HF690_10800</name>
</gene>
<dbReference type="InterPro" id="IPR029787">
    <property type="entry name" value="Nucleotide_cyclase"/>
</dbReference>
<evidence type="ECO:0000313" key="8">
    <source>
        <dbReference type="Proteomes" id="UP000541636"/>
    </source>
</evidence>
<dbReference type="SMART" id="SM00267">
    <property type="entry name" value="GGDEF"/>
    <property type="match status" value="1"/>
</dbReference>
<proteinExistence type="predicted"/>
<accession>A0A846ZMA4</accession>
<sequence>MTIRSCLRQLGSVTLAVALLCCATRPALSGTPPKTLTASDLIAQAEHVGTSYRHQLPEILEKLHKIEHQLTPEQRLHLEYFDTLASQHSGNNAATIKLYERVVHQTKDLSLSVRARARLTAMYLNNSNNYLKAYTLANTLLEDYPKITDARTRFNVLIAVTRVKEAQEQYDKALTYVEEMETLATSKQRLCTARAFHTQILFYKGGSLASTQAAYEDAVATCLSADLVAHANALRLDRASMMDDAGHPDQAIELLQRIAPSIHKIGVQTQIASLHVTFAQAYLLQKKYALAKKSALAALASNNPGDYNWTLESAYKVLYKTAQKQGDPATALTMYQKYIDQYKATTDDAQAQAMAYQMVKQDVLAKKLKLEELSKQNKILQLRQSLDRKSAETSRLYILLLLFVLASIGFWAYRTKHSQLRFRRMAREDDLTGTFNRQHFLDCASRLLQRMQKTDNEACLMILDMDHFKRVNDMYGHITGDVVLKHVTNICRHELRTSDVFGRLGGEEFGILMPGCTPQQGKEVGDRMRRALVNAPIQVLENESLTITASIGLASTRTSGYQLKRLLVHADEALYEAKRNGRNQLMISSGAASPETAAQPG</sequence>
<keyword evidence="4" id="KW-1133">Transmembrane helix</keyword>
<dbReference type="SUPFAM" id="SSF48452">
    <property type="entry name" value="TPR-like"/>
    <property type="match status" value="1"/>
</dbReference>
<evidence type="ECO:0000256" key="3">
    <source>
        <dbReference type="ARBA" id="ARBA00034247"/>
    </source>
</evidence>
<keyword evidence="4" id="KW-0812">Transmembrane</keyword>
<organism evidence="7 8">
    <name type="scientific">Oleiagrimonas citrea</name>
    <dbReference type="NCBI Taxonomy" id="1665687"/>
    <lineage>
        <taxon>Bacteria</taxon>
        <taxon>Pseudomonadati</taxon>
        <taxon>Pseudomonadota</taxon>
        <taxon>Gammaproteobacteria</taxon>
        <taxon>Lysobacterales</taxon>
        <taxon>Rhodanobacteraceae</taxon>
        <taxon>Oleiagrimonas</taxon>
    </lineage>
</organism>
<evidence type="ECO:0000256" key="2">
    <source>
        <dbReference type="ARBA" id="ARBA00012528"/>
    </source>
</evidence>
<dbReference type="InterPro" id="IPR043128">
    <property type="entry name" value="Rev_trsase/Diguanyl_cyclase"/>
</dbReference>
<dbReference type="InterPro" id="IPR011990">
    <property type="entry name" value="TPR-like_helical_dom_sf"/>
</dbReference>
<comment type="catalytic activity">
    <reaction evidence="3">
        <text>2 GTP = 3',3'-c-di-GMP + 2 diphosphate</text>
        <dbReference type="Rhea" id="RHEA:24898"/>
        <dbReference type="ChEBI" id="CHEBI:33019"/>
        <dbReference type="ChEBI" id="CHEBI:37565"/>
        <dbReference type="ChEBI" id="CHEBI:58805"/>
        <dbReference type="EC" id="2.7.7.65"/>
    </reaction>
</comment>
<evidence type="ECO:0000256" key="4">
    <source>
        <dbReference type="SAM" id="Phobius"/>
    </source>
</evidence>
<dbReference type="RefSeq" id="WP_168609436.1">
    <property type="nucleotide sequence ID" value="NZ_JAAZQD010000004.1"/>
</dbReference>
<dbReference type="EMBL" id="JAAZQD010000004">
    <property type="protein sequence ID" value="NKZ39435.1"/>
    <property type="molecule type" value="Genomic_DNA"/>
</dbReference>
<dbReference type="FunFam" id="3.30.70.270:FF:000001">
    <property type="entry name" value="Diguanylate cyclase domain protein"/>
    <property type="match status" value="1"/>
</dbReference>
<evidence type="ECO:0000313" key="7">
    <source>
        <dbReference type="EMBL" id="NKZ39435.1"/>
    </source>
</evidence>
<keyword evidence="4" id="KW-0472">Membrane</keyword>
<comment type="caution">
    <text evidence="7">The sequence shown here is derived from an EMBL/GenBank/DDBJ whole genome shotgun (WGS) entry which is preliminary data.</text>
</comment>
<dbReference type="GO" id="GO:0052621">
    <property type="term" value="F:diguanylate cyclase activity"/>
    <property type="evidence" value="ECO:0007669"/>
    <property type="project" value="UniProtKB-EC"/>
</dbReference>
<dbReference type="PROSITE" id="PS50887">
    <property type="entry name" value="GGDEF"/>
    <property type="match status" value="1"/>
</dbReference>
<reference evidence="7 8" key="1">
    <citation type="journal article" date="2017" name="Int. J. Syst. Evol. Microbiol.">
        <title>Oleiagrimonas citrea sp. nov., a marine bacterium isolated from tidal flat sediment and emended description of the genus Oleiagrimonas Fang et al. 2015 and Oleiagrimonas soli.</title>
        <authorList>
            <person name="Yang S.H."/>
            <person name="Seo H.S."/>
            <person name="Seong C.N."/>
            <person name="Kwon K.K."/>
        </authorList>
    </citation>
    <scope>NUCLEOTIDE SEQUENCE [LARGE SCALE GENOMIC DNA]</scope>
    <source>
        <strain evidence="7 8">MEBiC09124</strain>
    </source>
</reference>
<dbReference type="AlphaFoldDB" id="A0A846ZMA4"/>
<evidence type="ECO:0000256" key="5">
    <source>
        <dbReference type="SAM" id="SignalP"/>
    </source>
</evidence>
<comment type="cofactor">
    <cofactor evidence="1">
        <name>Mg(2+)</name>
        <dbReference type="ChEBI" id="CHEBI:18420"/>
    </cofactor>
</comment>
<dbReference type="EC" id="2.7.7.65" evidence="2"/>
<dbReference type="NCBIfam" id="TIGR00254">
    <property type="entry name" value="GGDEF"/>
    <property type="match status" value="1"/>
</dbReference>
<dbReference type="Proteomes" id="UP000541636">
    <property type="component" value="Unassembled WGS sequence"/>
</dbReference>
<keyword evidence="5" id="KW-0732">Signal</keyword>
<dbReference type="PANTHER" id="PTHR45138">
    <property type="entry name" value="REGULATORY COMPONENTS OF SENSORY TRANSDUCTION SYSTEM"/>
    <property type="match status" value="1"/>
</dbReference>
<dbReference type="InterPro" id="IPR050469">
    <property type="entry name" value="Diguanylate_Cyclase"/>
</dbReference>
<dbReference type="PANTHER" id="PTHR45138:SF9">
    <property type="entry name" value="DIGUANYLATE CYCLASE DGCM-RELATED"/>
    <property type="match status" value="1"/>
</dbReference>
<dbReference type="Gene3D" id="1.25.40.10">
    <property type="entry name" value="Tetratricopeptide repeat domain"/>
    <property type="match status" value="1"/>
</dbReference>
<protein>
    <recommendedName>
        <fullName evidence="2">diguanylate cyclase</fullName>
        <ecNumber evidence="2">2.7.7.65</ecNumber>
    </recommendedName>
</protein>
<name>A0A846ZMA4_9GAMM</name>
<dbReference type="SUPFAM" id="SSF55073">
    <property type="entry name" value="Nucleotide cyclase"/>
    <property type="match status" value="1"/>
</dbReference>
<feature type="signal peptide" evidence="5">
    <location>
        <begin position="1"/>
        <end position="29"/>
    </location>
</feature>
<feature type="domain" description="GGDEF" evidence="6">
    <location>
        <begin position="456"/>
        <end position="590"/>
    </location>
</feature>
<dbReference type="Pfam" id="PF00990">
    <property type="entry name" value="GGDEF"/>
    <property type="match status" value="1"/>
</dbReference>
<dbReference type="InterPro" id="IPR000160">
    <property type="entry name" value="GGDEF_dom"/>
</dbReference>
<evidence type="ECO:0000259" key="6">
    <source>
        <dbReference type="PROSITE" id="PS50887"/>
    </source>
</evidence>
<dbReference type="CDD" id="cd01949">
    <property type="entry name" value="GGDEF"/>
    <property type="match status" value="1"/>
</dbReference>
<keyword evidence="8" id="KW-1185">Reference proteome</keyword>
<feature type="transmembrane region" description="Helical" evidence="4">
    <location>
        <begin position="396"/>
        <end position="413"/>
    </location>
</feature>
<evidence type="ECO:0000256" key="1">
    <source>
        <dbReference type="ARBA" id="ARBA00001946"/>
    </source>
</evidence>
<feature type="chain" id="PRO_5032459906" description="diguanylate cyclase" evidence="5">
    <location>
        <begin position="30"/>
        <end position="601"/>
    </location>
</feature>